<dbReference type="Proteomes" id="UP000755667">
    <property type="component" value="Unassembled WGS sequence"/>
</dbReference>
<dbReference type="PANTHER" id="PTHR44051">
    <property type="entry name" value="GLUTATHIONE S-TRANSFERASE-RELATED"/>
    <property type="match status" value="1"/>
</dbReference>
<evidence type="ECO:0000313" key="3">
    <source>
        <dbReference type="EMBL" id="MBM2410992.1"/>
    </source>
</evidence>
<dbReference type="PROSITE" id="PS50405">
    <property type="entry name" value="GST_CTER"/>
    <property type="match status" value="1"/>
</dbReference>
<name>A0A9Q2P810_9RHOB</name>
<dbReference type="EMBL" id="JAFBXF010000001">
    <property type="protein sequence ID" value="MBM2415659.1"/>
    <property type="molecule type" value="Genomic_DNA"/>
</dbReference>
<dbReference type="InterPro" id="IPR036282">
    <property type="entry name" value="Glutathione-S-Trfase_C_sf"/>
</dbReference>
<keyword evidence="6" id="KW-1185">Reference proteome</keyword>
<dbReference type="SFLD" id="SFLDS00019">
    <property type="entry name" value="Glutathione_Transferase_(cytos"/>
    <property type="match status" value="1"/>
</dbReference>
<dbReference type="SFLD" id="SFLDG00358">
    <property type="entry name" value="Main_(cytGST)"/>
    <property type="match status" value="1"/>
</dbReference>
<dbReference type="Gene3D" id="3.40.30.10">
    <property type="entry name" value="Glutaredoxin"/>
    <property type="match status" value="1"/>
</dbReference>
<dbReference type="EMBL" id="JAFBXE010000001">
    <property type="protein sequence ID" value="MBM2410992.1"/>
    <property type="molecule type" value="Genomic_DNA"/>
</dbReference>
<organism evidence="3 5">
    <name type="scientific">Marivita cryptomonadis</name>
    <dbReference type="NCBI Taxonomy" id="505252"/>
    <lineage>
        <taxon>Bacteria</taxon>
        <taxon>Pseudomonadati</taxon>
        <taxon>Pseudomonadota</taxon>
        <taxon>Alphaproteobacteria</taxon>
        <taxon>Rhodobacterales</taxon>
        <taxon>Roseobacteraceae</taxon>
        <taxon>Marivita</taxon>
    </lineage>
</organism>
<evidence type="ECO:0000313" key="5">
    <source>
        <dbReference type="Proteomes" id="UP000755667"/>
    </source>
</evidence>
<dbReference type="InterPro" id="IPR040079">
    <property type="entry name" value="Glutathione_S-Trfase"/>
</dbReference>
<evidence type="ECO:0000313" key="4">
    <source>
        <dbReference type="EMBL" id="MBM2415659.1"/>
    </source>
</evidence>
<dbReference type="RefSeq" id="WP_085628221.1">
    <property type="nucleotide sequence ID" value="NZ_JAFBWU010000001.1"/>
</dbReference>
<comment type="caution">
    <text evidence="3">The sequence shown here is derived from an EMBL/GenBank/DDBJ whole genome shotgun (WGS) entry which is preliminary data.</text>
</comment>
<dbReference type="PROSITE" id="PS50404">
    <property type="entry name" value="GST_NTER"/>
    <property type="match status" value="1"/>
</dbReference>
<dbReference type="PANTHER" id="PTHR44051:SF2">
    <property type="entry name" value="HYPOTHETICAL GLUTATHIONE S-TRANSFERASE LIKE PROTEIN"/>
    <property type="match status" value="1"/>
</dbReference>
<dbReference type="SUPFAM" id="SSF52833">
    <property type="entry name" value="Thioredoxin-like"/>
    <property type="match status" value="1"/>
</dbReference>
<dbReference type="SUPFAM" id="SSF47616">
    <property type="entry name" value="GST C-terminal domain-like"/>
    <property type="match status" value="1"/>
</dbReference>
<evidence type="ECO:0000259" key="2">
    <source>
        <dbReference type="PROSITE" id="PS50405"/>
    </source>
</evidence>
<proteinExistence type="predicted"/>
<feature type="domain" description="GST N-terminal" evidence="1">
    <location>
        <begin position="1"/>
        <end position="81"/>
    </location>
</feature>
<dbReference type="AlphaFoldDB" id="A0A9Q2P810"/>
<dbReference type="OrthoDB" id="9782992at2"/>
<sequence length="204" mass="22520">MILYDYVLSASCYKVRLMAALIGKTLSLHAVNFHPAQEHKSPEMLALNPKGTLPILQDGDTVLTDSADILRHLTAEHPEWRSPEDDRWLAFASDLNNSLGLARLHDVISYEADIEKARAAGVAALRKLEAHLTEQRFDGLIFLTGKTPTIADIACFPNTALAPDGGVSLDPYPSVRLWMRAIRSLPGFIEMPGIHRLHELAHPA</sequence>
<evidence type="ECO:0000259" key="1">
    <source>
        <dbReference type="PROSITE" id="PS50404"/>
    </source>
</evidence>
<protein>
    <submittedName>
        <fullName evidence="3">Glutathione S-transferase N-terminal domain-containing protein</fullName>
    </submittedName>
</protein>
<dbReference type="Pfam" id="PF13417">
    <property type="entry name" value="GST_N_3"/>
    <property type="match status" value="1"/>
</dbReference>
<gene>
    <name evidence="3" type="ORF">JQX41_01645</name>
    <name evidence="4" type="ORF">JQX48_01645</name>
</gene>
<evidence type="ECO:0000313" key="6">
    <source>
        <dbReference type="Proteomes" id="UP000809440"/>
    </source>
</evidence>
<accession>A0A9Q2P810</accession>
<reference evidence="3 6" key="1">
    <citation type="submission" date="2021-01" db="EMBL/GenBank/DDBJ databases">
        <title>Diatom-associated Roseobacters Show Island Model of Population Structure.</title>
        <authorList>
            <person name="Qu L."/>
            <person name="Feng X."/>
            <person name="Chen Y."/>
            <person name="Li L."/>
            <person name="Wang X."/>
            <person name="Hu Z."/>
            <person name="Wang H."/>
            <person name="Luo H."/>
        </authorList>
    </citation>
    <scope>NUCLEOTIDE SEQUENCE</scope>
    <source>
        <strain evidence="4 6">CC28-63</strain>
        <strain evidence="3">CC28-69</strain>
    </source>
</reference>
<dbReference type="InterPro" id="IPR036249">
    <property type="entry name" value="Thioredoxin-like_sf"/>
</dbReference>
<dbReference type="Pfam" id="PF13410">
    <property type="entry name" value="GST_C_2"/>
    <property type="match status" value="1"/>
</dbReference>
<dbReference type="InterPro" id="IPR004045">
    <property type="entry name" value="Glutathione_S-Trfase_N"/>
</dbReference>
<dbReference type="GeneID" id="62639936"/>
<dbReference type="Gene3D" id="1.20.1050.10">
    <property type="match status" value="1"/>
</dbReference>
<feature type="domain" description="GST C-terminal" evidence="2">
    <location>
        <begin position="78"/>
        <end position="204"/>
    </location>
</feature>
<dbReference type="InterPro" id="IPR010987">
    <property type="entry name" value="Glutathione-S-Trfase_C-like"/>
</dbReference>
<dbReference type="Proteomes" id="UP000809440">
    <property type="component" value="Unassembled WGS sequence"/>
</dbReference>